<organism evidence="1 2">
    <name type="scientific">Aquimarina algicola</name>
    <dbReference type="NCBI Taxonomy" id="2589995"/>
    <lineage>
        <taxon>Bacteria</taxon>
        <taxon>Pseudomonadati</taxon>
        <taxon>Bacteroidota</taxon>
        <taxon>Flavobacteriia</taxon>
        <taxon>Flavobacteriales</taxon>
        <taxon>Flavobacteriaceae</taxon>
        <taxon>Aquimarina</taxon>
    </lineage>
</organism>
<dbReference type="AlphaFoldDB" id="A0A504J9J0"/>
<reference evidence="1 2" key="1">
    <citation type="submission" date="2019-06" db="EMBL/GenBank/DDBJ databases">
        <authorList>
            <person name="Meng X."/>
        </authorList>
    </citation>
    <scope>NUCLEOTIDE SEQUENCE [LARGE SCALE GENOMIC DNA]</scope>
    <source>
        <strain evidence="1 2">M625</strain>
    </source>
</reference>
<dbReference type="Pfam" id="PF13376">
    <property type="entry name" value="OmdA"/>
    <property type="match status" value="1"/>
</dbReference>
<dbReference type="SUPFAM" id="SSF141694">
    <property type="entry name" value="AF2212/PG0164-like"/>
    <property type="match status" value="1"/>
</dbReference>
<dbReference type="InterPro" id="IPR015018">
    <property type="entry name" value="DUF1905"/>
</dbReference>
<accession>A0A504J9J0</accession>
<gene>
    <name evidence="1" type="ORF">FHK87_14230</name>
</gene>
<proteinExistence type="predicted"/>
<evidence type="ECO:0000313" key="1">
    <source>
        <dbReference type="EMBL" id="TPN85182.1"/>
    </source>
</evidence>
<dbReference type="RefSeq" id="WP_140594185.1">
    <property type="nucleotide sequence ID" value="NZ_VFWZ01000004.1"/>
</dbReference>
<sequence length="177" mass="20786">MTYSDYLQNDSDYKTEKPLVDAMYLLQKSPGKGGWTYTIIPQVIRNKKTPFGWVKVKGSIDNYALKHYKLMPTKNGQLFLPVKSEIRKKIKKQAGDYVHIIIYPDDSPLEIPEEIILCFENEPKKVYKTFLSFSEGEQKSYLDWIYSAKTEETKANRILKMMDRLVKNQRLFDKSNQ</sequence>
<name>A0A504J9J0_9FLAO</name>
<dbReference type="OrthoDB" id="8246703at2"/>
<dbReference type="Proteomes" id="UP000315540">
    <property type="component" value="Unassembled WGS sequence"/>
</dbReference>
<dbReference type="EMBL" id="VFWZ01000004">
    <property type="protein sequence ID" value="TPN85182.1"/>
    <property type="molecule type" value="Genomic_DNA"/>
</dbReference>
<dbReference type="InterPro" id="IPR037079">
    <property type="entry name" value="AF2212/PG0164-like_sf"/>
</dbReference>
<protein>
    <submittedName>
        <fullName evidence="1">DUF1905 domain-containing protein</fullName>
    </submittedName>
</protein>
<evidence type="ECO:0000313" key="2">
    <source>
        <dbReference type="Proteomes" id="UP000315540"/>
    </source>
</evidence>
<dbReference type="Pfam" id="PF08922">
    <property type="entry name" value="DUF1905"/>
    <property type="match status" value="1"/>
</dbReference>
<comment type="caution">
    <text evidence="1">The sequence shown here is derived from an EMBL/GenBank/DDBJ whole genome shotgun (WGS) entry which is preliminary data.</text>
</comment>
<keyword evidence="2" id="KW-1185">Reference proteome</keyword>
<dbReference type="Gene3D" id="2.40.30.100">
    <property type="entry name" value="AF2212/PG0164-like"/>
    <property type="match status" value="1"/>
</dbReference>